<evidence type="ECO:0000256" key="4">
    <source>
        <dbReference type="ARBA" id="ARBA00022827"/>
    </source>
</evidence>
<dbReference type="InterPro" id="IPR036250">
    <property type="entry name" value="AcylCo_DH-like_C"/>
</dbReference>
<evidence type="ECO:0000259" key="7">
    <source>
        <dbReference type="Pfam" id="PF02771"/>
    </source>
</evidence>
<dbReference type="Gene3D" id="1.10.540.10">
    <property type="entry name" value="Acyl-CoA dehydrogenase/oxidase, N-terminal domain"/>
    <property type="match status" value="1"/>
</dbReference>
<dbReference type="Pfam" id="PF02771">
    <property type="entry name" value="Acyl-CoA_dh_N"/>
    <property type="match status" value="1"/>
</dbReference>
<reference evidence="8 9" key="1">
    <citation type="journal article" date="2010" name="J. Bacteriol.">
        <title>Genome sequence of the oligotrophic marine Gammaproteobacterium HTCC2143, isolated from the Oregon Coast.</title>
        <authorList>
            <person name="Oh H.M."/>
            <person name="Kang I."/>
            <person name="Ferriera S."/>
            <person name="Giovannoni S.J."/>
            <person name="Cho J.C."/>
        </authorList>
    </citation>
    <scope>NUCLEOTIDE SEQUENCE [LARGE SCALE GENOMIC DNA]</scope>
    <source>
        <strain evidence="8 9">HTCC2143</strain>
    </source>
</reference>
<accession>A0YA76</accession>
<sequence>MIKKAGITFSEEQGQLLEIAESFSRDKAPIATVRNLIESETGFDKDVWTEMVNLGWLGIAIPEEFGGSGLSVAEVVTIVEPMGRMLLATPLVSTTLAAQLLLNAGTTAQKQDLLPRMAGGAIAALAMHEEHGDWDISHVTCTGVISGDTVTLSGIKRLVTDAKVADTILATISIAGIPSLVAIDSGSIDSAALQRETVIDETRRSYRINLDGISVPATNIFDAEKTAAALKRYHLLSCLLLSAEACGGTAGAMDITLNYLNTRRTFDRFIGSYQSLKHTMVDILTDLEAARSFLYYAAGVIDTDEGEAAVRMAKAQSSDNFAYAGDRAIQFHGGFGFTYECDAQLFRRRAFWTANQSGDAIYHRKRLATLLLD</sequence>
<dbReference type="GO" id="GO:0003995">
    <property type="term" value="F:acyl-CoA dehydrogenase activity"/>
    <property type="evidence" value="ECO:0007669"/>
    <property type="project" value="TreeGrafter"/>
</dbReference>
<dbReference type="SUPFAM" id="SSF47203">
    <property type="entry name" value="Acyl-CoA dehydrogenase C-terminal domain-like"/>
    <property type="match status" value="1"/>
</dbReference>
<keyword evidence="9" id="KW-1185">Reference proteome</keyword>
<dbReference type="InterPro" id="IPR037069">
    <property type="entry name" value="AcylCoA_DH/ox_N_sf"/>
</dbReference>
<name>A0YA76_9GAMM</name>
<dbReference type="SUPFAM" id="SSF56645">
    <property type="entry name" value="Acyl-CoA dehydrogenase NM domain-like"/>
    <property type="match status" value="1"/>
</dbReference>
<dbReference type="Gene3D" id="1.20.140.10">
    <property type="entry name" value="Butyryl-CoA Dehydrogenase, subunit A, domain 3"/>
    <property type="match status" value="1"/>
</dbReference>
<keyword evidence="3" id="KW-0285">Flavoprotein</keyword>
<dbReference type="PANTHER" id="PTHR43884">
    <property type="entry name" value="ACYL-COA DEHYDROGENASE"/>
    <property type="match status" value="1"/>
</dbReference>
<dbReference type="InterPro" id="IPR013786">
    <property type="entry name" value="AcylCoA_DH/ox_N"/>
</dbReference>
<feature type="domain" description="Acyl-CoA dehydrogenase/oxidase C-terminal" evidence="6">
    <location>
        <begin position="240"/>
        <end position="350"/>
    </location>
</feature>
<evidence type="ECO:0000259" key="6">
    <source>
        <dbReference type="Pfam" id="PF00441"/>
    </source>
</evidence>
<organism evidence="8 9">
    <name type="scientific">marine gamma proteobacterium HTCC2143</name>
    <dbReference type="NCBI Taxonomy" id="247633"/>
    <lineage>
        <taxon>Bacteria</taxon>
        <taxon>Pseudomonadati</taxon>
        <taxon>Pseudomonadota</taxon>
        <taxon>Gammaproteobacteria</taxon>
        <taxon>Cellvibrionales</taxon>
        <taxon>Spongiibacteraceae</taxon>
        <taxon>BD1-7 clade</taxon>
    </lineage>
</organism>
<dbReference type="InterPro" id="IPR009075">
    <property type="entry name" value="AcylCo_DH/oxidase_C"/>
</dbReference>
<keyword evidence="5" id="KW-0560">Oxidoreductase</keyword>
<evidence type="ECO:0000256" key="1">
    <source>
        <dbReference type="ARBA" id="ARBA00001974"/>
    </source>
</evidence>
<dbReference type="STRING" id="247633.GP2143_17281"/>
<dbReference type="InterPro" id="IPR009100">
    <property type="entry name" value="AcylCoA_DH/oxidase_NM_dom_sf"/>
</dbReference>
<keyword evidence="4" id="KW-0274">FAD</keyword>
<dbReference type="PANTHER" id="PTHR43884:SF20">
    <property type="entry name" value="ACYL-COA DEHYDROGENASE FADE28"/>
    <property type="match status" value="1"/>
</dbReference>
<dbReference type="EMBL" id="AAVT01000001">
    <property type="protein sequence ID" value="EAW33030.1"/>
    <property type="molecule type" value="Genomic_DNA"/>
</dbReference>
<gene>
    <name evidence="8" type="ORF">GP2143_17281</name>
</gene>
<dbReference type="CDD" id="cd00567">
    <property type="entry name" value="ACAD"/>
    <property type="match status" value="1"/>
</dbReference>
<comment type="similarity">
    <text evidence="2">Belongs to the acyl-CoA dehydrogenase family.</text>
</comment>
<comment type="cofactor">
    <cofactor evidence="1">
        <name>FAD</name>
        <dbReference type="ChEBI" id="CHEBI:57692"/>
    </cofactor>
</comment>
<dbReference type="AlphaFoldDB" id="A0YA76"/>
<dbReference type="Proteomes" id="UP000004931">
    <property type="component" value="Unassembled WGS sequence"/>
</dbReference>
<evidence type="ECO:0000256" key="5">
    <source>
        <dbReference type="ARBA" id="ARBA00023002"/>
    </source>
</evidence>
<feature type="domain" description="Acyl-CoA dehydrogenase/oxidase N-terminal" evidence="7">
    <location>
        <begin position="10"/>
        <end position="120"/>
    </location>
</feature>
<evidence type="ECO:0000256" key="2">
    <source>
        <dbReference type="ARBA" id="ARBA00009347"/>
    </source>
</evidence>
<dbReference type="Pfam" id="PF00441">
    <property type="entry name" value="Acyl-CoA_dh_1"/>
    <property type="match status" value="1"/>
</dbReference>
<protein>
    <submittedName>
        <fullName evidence="8">Putative acyl-CoA dehydrogenase family protein</fullName>
    </submittedName>
</protein>
<dbReference type="GO" id="GO:0050660">
    <property type="term" value="F:flavin adenine dinucleotide binding"/>
    <property type="evidence" value="ECO:0007669"/>
    <property type="project" value="InterPro"/>
</dbReference>
<dbReference type="eggNOG" id="COG1960">
    <property type="taxonomic scope" value="Bacteria"/>
</dbReference>
<proteinExistence type="inferred from homology"/>
<evidence type="ECO:0000313" key="9">
    <source>
        <dbReference type="Proteomes" id="UP000004931"/>
    </source>
</evidence>
<evidence type="ECO:0000256" key="3">
    <source>
        <dbReference type="ARBA" id="ARBA00022630"/>
    </source>
</evidence>
<evidence type="ECO:0000313" key="8">
    <source>
        <dbReference type="EMBL" id="EAW33030.1"/>
    </source>
</evidence>
<comment type="caution">
    <text evidence="8">The sequence shown here is derived from an EMBL/GenBank/DDBJ whole genome shotgun (WGS) entry which is preliminary data.</text>
</comment>